<dbReference type="InterPro" id="IPR017451">
    <property type="entry name" value="F-box-assoc_interact_dom"/>
</dbReference>
<proteinExistence type="predicted"/>
<dbReference type="PANTHER" id="PTHR31672">
    <property type="entry name" value="BNACNNG10540D PROTEIN"/>
    <property type="match status" value="1"/>
</dbReference>
<sequence>MTRSRTRTKISNLPRDLIEEIISRAPWKSMKAVRLTCKSWNNIAKSESFTKMYIGKVTREREATMIMKESHGLYLMSRVVNFDPSIKFIGQLRSRNNQVTISRILHFEGLLLCILQEVSRIVVWNPYLAQTRWIKFRYSHRPRGCDNFNYALGYHDKKSCRSVIFLRFIDYYGNRPYEVFWYEIYDFDYGIWKTLDVTPHWSIYLGSDCVSIKGNTYWCANERSSESHNNHIICFDFTRERFGPLLPMPSTIKDGRYVTLSCVKEDKLEASLRQHESSEFDIWITTKIEVEIVTWCKFLRIDMRPKVDYPPCFFIDEEKKIYMYFSRDYEGPYRFKTYMNIIGEAGYLKKLDVQRYAYDIELEAE</sequence>
<name>A0ABM0WD76_CAMSA</name>
<dbReference type="Gene3D" id="1.20.1280.50">
    <property type="match status" value="1"/>
</dbReference>
<evidence type="ECO:0000313" key="2">
    <source>
        <dbReference type="Proteomes" id="UP000694864"/>
    </source>
</evidence>
<gene>
    <name evidence="3" type="primary">LOC104749461</name>
</gene>
<dbReference type="InterPro" id="IPR006527">
    <property type="entry name" value="F-box-assoc_dom_typ1"/>
</dbReference>
<organism evidence="2 3">
    <name type="scientific">Camelina sativa</name>
    <name type="common">False flax</name>
    <name type="synonym">Myagrum sativum</name>
    <dbReference type="NCBI Taxonomy" id="90675"/>
    <lineage>
        <taxon>Eukaryota</taxon>
        <taxon>Viridiplantae</taxon>
        <taxon>Streptophyta</taxon>
        <taxon>Embryophyta</taxon>
        <taxon>Tracheophyta</taxon>
        <taxon>Spermatophyta</taxon>
        <taxon>Magnoliopsida</taxon>
        <taxon>eudicotyledons</taxon>
        <taxon>Gunneridae</taxon>
        <taxon>Pentapetalae</taxon>
        <taxon>rosids</taxon>
        <taxon>malvids</taxon>
        <taxon>Brassicales</taxon>
        <taxon>Brassicaceae</taxon>
        <taxon>Camelineae</taxon>
        <taxon>Camelina</taxon>
    </lineage>
</organism>
<evidence type="ECO:0000313" key="3">
    <source>
        <dbReference type="RefSeq" id="XP_010469409.1"/>
    </source>
</evidence>
<feature type="domain" description="F-box" evidence="1">
    <location>
        <begin position="7"/>
        <end position="52"/>
    </location>
</feature>
<accession>A0ABM0WD76</accession>
<dbReference type="NCBIfam" id="TIGR01640">
    <property type="entry name" value="F_box_assoc_1"/>
    <property type="match status" value="1"/>
</dbReference>
<dbReference type="InterPro" id="IPR050796">
    <property type="entry name" value="SCF_F-box_component"/>
</dbReference>
<dbReference type="Pfam" id="PF07734">
    <property type="entry name" value="FBA_1"/>
    <property type="match status" value="1"/>
</dbReference>
<dbReference type="Proteomes" id="UP000694864">
    <property type="component" value="Chromosome 2"/>
</dbReference>
<dbReference type="Pfam" id="PF00646">
    <property type="entry name" value="F-box"/>
    <property type="match status" value="1"/>
</dbReference>
<dbReference type="RefSeq" id="XP_010469409.1">
    <property type="nucleotide sequence ID" value="XM_010471107.1"/>
</dbReference>
<keyword evidence="2" id="KW-1185">Reference proteome</keyword>
<dbReference type="SUPFAM" id="SSF50965">
    <property type="entry name" value="Galactose oxidase, central domain"/>
    <property type="match status" value="1"/>
</dbReference>
<dbReference type="InterPro" id="IPR036047">
    <property type="entry name" value="F-box-like_dom_sf"/>
</dbReference>
<dbReference type="InterPro" id="IPR001810">
    <property type="entry name" value="F-box_dom"/>
</dbReference>
<dbReference type="InterPro" id="IPR011043">
    <property type="entry name" value="Gal_Oxase/kelch_b-propeller"/>
</dbReference>
<dbReference type="PANTHER" id="PTHR31672:SF13">
    <property type="entry name" value="F-BOX PROTEIN CPR30-LIKE"/>
    <property type="match status" value="1"/>
</dbReference>
<evidence type="ECO:0000259" key="1">
    <source>
        <dbReference type="PROSITE" id="PS50181"/>
    </source>
</evidence>
<dbReference type="PROSITE" id="PS50181">
    <property type="entry name" value="FBOX"/>
    <property type="match status" value="1"/>
</dbReference>
<protein>
    <submittedName>
        <fullName evidence="3">F-box protein At5g41510</fullName>
    </submittedName>
</protein>
<reference evidence="2" key="1">
    <citation type="journal article" date="2014" name="Nat. Commun.">
        <title>The emerging biofuel crop Camelina sativa retains a highly undifferentiated hexaploid genome structure.</title>
        <authorList>
            <person name="Kagale S."/>
            <person name="Koh C."/>
            <person name="Nixon J."/>
            <person name="Bollina V."/>
            <person name="Clarke W.E."/>
            <person name="Tuteja R."/>
            <person name="Spillane C."/>
            <person name="Robinson S.J."/>
            <person name="Links M.G."/>
            <person name="Clarke C."/>
            <person name="Higgins E.E."/>
            <person name="Huebert T."/>
            <person name="Sharpe A.G."/>
            <person name="Parkin I.A."/>
        </authorList>
    </citation>
    <scope>NUCLEOTIDE SEQUENCE [LARGE SCALE GENOMIC DNA]</scope>
    <source>
        <strain evidence="2">cv. DH55</strain>
    </source>
</reference>
<reference evidence="3" key="2">
    <citation type="submission" date="2025-08" db="UniProtKB">
        <authorList>
            <consortium name="RefSeq"/>
        </authorList>
    </citation>
    <scope>IDENTIFICATION</scope>
    <source>
        <tissue evidence="3">Leaf</tissue>
    </source>
</reference>
<dbReference type="GeneID" id="104749461"/>
<dbReference type="SMART" id="SM00256">
    <property type="entry name" value="FBOX"/>
    <property type="match status" value="1"/>
</dbReference>
<dbReference type="SUPFAM" id="SSF81383">
    <property type="entry name" value="F-box domain"/>
    <property type="match status" value="1"/>
</dbReference>